<dbReference type="EMBL" id="JAENHO010000001">
    <property type="protein sequence ID" value="MBL7252822.1"/>
    <property type="molecule type" value="Genomic_DNA"/>
</dbReference>
<keyword evidence="1" id="KW-0808">Transferase</keyword>
<accession>A0ABS1VGD0</accession>
<comment type="caution">
    <text evidence="4">The sequence shown here is derived from an EMBL/GenBank/DDBJ whole genome shotgun (WGS) entry which is preliminary data.</text>
</comment>
<reference evidence="4 5" key="1">
    <citation type="submission" date="2021-01" db="EMBL/GenBank/DDBJ databases">
        <title>Actinoplanes sp. nov. LDG1-01 isolated from lichen.</title>
        <authorList>
            <person name="Saeng-In P."/>
            <person name="Phongsopitanun W."/>
            <person name="Kanchanasin P."/>
            <person name="Yuki M."/>
            <person name="Kudo T."/>
            <person name="Ohkuma M."/>
            <person name="Tanasupawat S."/>
        </authorList>
    </citation>
    <scope>NUCLEOTIDE SEQUENCE [LARGE SCALE GENOMIC DNA]</scope>
    <source>
        <strain evidence="4 5">LDG1-01</strain>
    </source>
</reference>
<evidence type="ECO:0000259" key="3">
    <source>
        <dbReference type="PROSITE" id="PS51186"/>
    </source>
</evidence>
<dbReference type="Pfam" id="PF00583">
    <property type="entry name" value="Acetyltransf_1"/>
    <property type="match status" value="1"/>
</dbReference>
<dbReference type="SUPFAM" id="SSF55729">
    <property type="entry name" value="Acyl-CoA N-acyltransferases (Nat)"/>
    <property type="match status" value="1"/>
</dbReference>
<dbReference type="InterPro" id="IPR050832">
    <property type="entry name" value="Bact_Acetyltransf"/>
</dbReference>
<dbReference type="RefSeq" id="WP_202989176.1">
    <property type="nucleotide sequence ID" value="NZ_JAENHO010000001.1"/>
</dbReference>
<dbReference type="PROSITE" id="PS51186">
    <property type="entry name" value="GNAT"/>
    <property type="match status" value="2"/>
</dbReference>
<dbReference type="Gene3D" id="3.40.630.30">
    <property type="match status" value="1"/>
</dbReference>
<keyword evidence="5" id="KW-1185">Reference proteome</keyword>
<dbReference type="PANTHER" id="PTHR43877">
    <property type="entry name" value="AMINOALKYLPHOSPHONATE N-ACETYLTRANSFERASE-RELATED-RELATED"/>
    <property type="match status" value="1"/>
</dbReference>
<evidence type="ECO:0000313" key="4">
    <source>
        <dbReference type="EMBL" id="MBL7252822.1"/>
    </source>
</evidence>
<feature type="domain" description="N-acetyltransferase" evidence="3">
    <location>
        <begin position="2"/>
        <end position="159"/>
    </location>
</feature>
<name>A0ABS1VGD0_9ACTN</name>
<feature type="domain" description="N-acetyltransferase" evidence="3">
    <location>
        <begin position="187"/>
        <end position="325"/>
    </location>
</feature>
<sequence>MLEIREVDVHDDAALRAWHAAVREGESAGRVAPLVFTYDSMANSFRSPGPNTRRLPVAAVQDGGTVGALLIDMPLREDLTTAVVEINVPPAHRDRGVGEALWQWARSRTIAEARPVLSVEINVPAGRTPADWPGSRFAERRGFRSVHVEDHFVLALPAPVPPAPTPEGYEVVSWAGLCPADRLADLAAMRTTMSQDVPAGEATHETAVWDADRVRVNDERTARSYLSLVALVRTTGGEPAGYTQILVPREDPDNALQEDTFVARKHRGRGLSAVLKSANLSQLAAHGGSRRFLHTWTGEDNTAMLRVNRKYGFQAVERTHTYELS</sequence>
<gene>
    <name evidence="4" type="ORF">JKJ07_00715</name>
</gene>
<dbReference type="Proteomes" id="UP000598996">
    <property type="component" value="Unassembled WGS sequence"/>
</dbReference>
<proteinExistence type="predicted"/>
<protein>
    <submittedName>
        <fullName evidence="4">GNAT family N-acetyltransferase</fullName>
    </submittedName>
</protein>
<evidence type="ECO:0000256" key="1">
    <source>
        <dbReference type="ARBA" id="ARBA00022679"/>
    </source>
</evidence>
<keyword evidence="2" id="KW-0012">Acyltransferase</keyword>
<dbReference type="InterPro" id="IPR000182">
    <property type="entry name" value="GNAT_dom"/>
</dbReference>
<dbReference type="PANTHER" id="PTHR43877:SF1">
    <property type="entry name" value="ACETYLTRANSFERASE"/>
    <property type="match status" value="1"/>
</dbReference>
<evidence type="ECO:0000313" key="5">
    <source>
        <dbReference type="Proteomes" id="UP000598996"/>
    </source>
</evidence>
<organism evidence="4 5">
    <name type="scientific">Paractinoplanes lichenicola</name>
    <dbReference type="NCBI Taxonomy" id="2802976"/>
    <lineage>
        <taxon>Bacteria</taxon>
        <taxon>Bacillati</taxon>
        <taxon>Actinomycetota</taxon>
        <taxon>Actinomycetes</taxon>
        <taxon>Micromonosporales</taxon>
        <taxon>Micromonosporaceae</taxon>
        <taxon>Paractinoplanes</taxon>
    </lineage>
</organism>
<dbReference type="InterPro" id="IPR016181">
    <property type="entry name" value="Acyl_CoA_acyltransferase"/>
</dbReference>
<evidence type="ECO:0000256" key="2">
    <source>
        <dbReference type="ARBA" id="ARBA00023315"/>
    </source>
</evidence>